<evidence type="ECO:0000256" key="6">
    <source>
        <dbReference type="SAM" id="MobiDB-lite"/>
    </source>
</evidence>
<dbReference type="PANTHER" id="PTHR20855">
    <property type="entry name" value="ADIPOR/PROGESTIN RECEPTOR-RELATED"/>
    <property type="match status" value="1"/>
</dbReference>
<feature type="compositionally biased region" description="Polar residues" evidence="6">
    <location>
        <begin position="468"/>
        <end position="479"/>
    </location>
</feature>
<comment type="similarity">
    <text evidence="2">Belongs to the ADIPOR family.</text>
</comment>
<evidence type="ECO:0000256" key="2">
    <source>
        <dbReference type="ARBA" id="ARBA00007018"/>
    </source>
</evidence>
<proteinExistence type="inferred from homology"/>
<gene>
    <name evidence="8" type="ORF">OSB1V03_LOCUS8427</name>
</gene>
<keyword evidence="5 7" id="KW-0472">Membrane</keyword>
<feature type="transmembrane region" description="Helical" evidence="7">
    <location>
        <begin position="6"/>
        <end position="25"/>
    </location>
</feature>
<dbReference type="PANTHER" id="PTHR20855:SF52">
    <property type="entry name" value="ADIPONECTIN RECEPTOR PROTEIN"/>
    <property type="match status" value="1"/>
</dbReference>
<dbReference type="Pfam" id="PF03006">
    <property type="entry name" value="HlyIII"/>
    <property type="match status" value="2"/>
</dbReference>
<reference evidence="8" key="1">
    <citation type="submission" date="2020-11" db="EMBL/GenBank/DDBJ databases">
        <authorList>
            <person name="Tran Van P."/>
        </authorList>
    </citation>
    <scope>NUCLEOTIDE SEQUENCE</scope>
</reference>
<dbReference type="GO" id="GO:0033211">
    <property type="term" value="P:adiponectin-activated signaling pathway"/>
    <property type="evidence" value="ECO:0007669"/>
    <property type="project" value="TreeGrafter"/>
</dbReference>
<feature type="transmembrane region" description="Helical" evidence="7">
    <location>
        <begin position="69"/>
        <end position="93"/>
    </location>
</feature>
<keyword evidence="3 7" id="KW-0812">Transmembrane</keyword>
<keyword evidence="4 7" id="KW-1133">Transmembrane helix</keyword>
<sequence>MFVPKVIYMSITTVLGTGGMILSLMDRFSNQEYQIIRGTVFIAKGLCGIAPFVHFCRYVHISNPIAAQLAFKAIVMMPLMAIVYVSGAVVYMIKIPERFAPGRFDLWFQSHQVFHMSCIIAGLIYFHSLSLIAESRLNYPSRILKHKFDAIPRWYGDNRYILTGYRAPNPSVLYCIRSIFRLHNETGNIWTHLIGALLFAFQWYHTIHCNRHVSIRFNDTLVINCLFGFCVNCLIMSTLFHTFHCHSRGVVKLTAKLDYLGISLVINMAQLSWLYYGFYENLVARRVYILITVMIGILLIIVTLCDRFGESEFRQYRAMIFVAKGFYVMIPFFHFCYHSYYFEPLLAQMAFKSLYMTLLSGCINLSGALLYIYRFPERLKPGLFDYWFQSHQIFHIMNAFAALIHIHSIKLFSEVRKNSTTARSAAAIITYMSVEIHGLIAPLFVLMLEELMASFALVLMPIPHCESGPQSSARPNGRTQECRDSDSTDGQLLARLSLDCFTRLALVLPSLQSDF</sequence>
<comment type="subcellular location">
    <subcellularLocation>
        <location evidence="1">Membrane</location>
        <topology evidence="1">Multi-pass membrane protein</topology>
    </subcellularLocation>
</comment>
<feature type="transmembrane region" description="Helical" evidence="7">
    <location>
        <begin position="221"/>
        <end position="245"/>
    </location>
</feature>
<dbReference type="GO" id="GO:0005886">
    <property type="term" value="C:plasma membrane"/>
    <property type="evidence" value="ECO:0007669"/>
    <property type="project" value="TreeGrafter"/>
</dbReference>
<accession>A0A7R9KRK4</accession>
<feature type="transmembrane region" description="Helical" evidence="7">
    <location>
        <begin position="321"/>
        <end position="342"/>
    </location>
</feature>
<feature type="region of interest" description="Disordered" evidence="6">
    <location>
        <begin position="467"/>
        <end position="486"/>
    </location>
</feature>
<dbReference type="AlphaFoldDB" id="A0A7R9KRK4"/>
<dbReference type="Proteomes" id="UP000759131">
    <property type="component" value="Unassembled WGS sequence"/>
</dbReference>
<feature type="transmembrane region" description="Helical" evidence="7">
    <location>
        <begin position="393"/>
        <end position="413"/>
    </location>
</feature>
<evidence type="ECO:0000256" key="4">
    <source>
        <dbReference type="ARBA" id="ARBA00022989"/>
    </source>
</evidence>
<feature type="transmembrane region" description="Helical" evidence="7">
    <location>
        <begin position="354"/>
        <end position="373"/>
    </location>
</feature>
<protein>
    <submittedName>
        <fullName evidence="8">Uncharacterized protein</fullName>
    </submittedName>
</protein>
<evidence type="ECO:0000313" key="8">
    <source>
        <dbReference type="EMBL" id="CAD7628003.1"/>
    </source>
</evidence>
<dbReference type="GO" id="GO:0038023">
    <property type="term" value="F:signaling receptor activity"/>
    <property type="evidence" value="ECO:0007669"/>
    <property type="project" value="TreeGrafter"/>
</dbReference>
<dbReference type="InterPro" id="IPR004254">
    <property type="entry name" value="AdipoR/HlyIII-related"/>
</dbReference>
<evidence type="ECO:0000256" key="3">
    <source>
        <dbReference type="ARBA" id="ARBA00022692"/>
    </source>
</evidence>
<evidence type="ECO:0000313" key="9">
    <source>
        <dbReference type="Proteomes" id="UP000759131"/>
    </source>
</evidence>
<feature type="transmembrane region" description="Helical" evidence="7">
    <location>
        <begin position="288"/>
        <end position="309"/>
    </location>
</feature>
<organism evidence="8">
    <name type="scientific">Medioppia subpectinata</name>
    <dbReference type="NCBI Taxonomy" id="1979941"/>
    <lineage>
        <taxon>Eukaryota</taxon>
        <taxon>Metazoa</taxon>
        <taxon>Ecdysozoa</taxon>
        <taxon>Arthropoda</taxon>
        <taxon>Chelicerata</taxon>
        <taxon>Arachnida</taxon>
        <taxon>Acari</taxon>
        <taxon>Acariformes</taxon>
        <taxon>Sarcoptiformes</taxon>
        <taxon>Oribatida</taxon>
        <taxon>Brachypylina</taxon>
        <taxon>Oppioidea</taxon>
        <taxon>Oppiidae</taxon>
        <taxon>Medioppia</taxon>
    </lineage>
</organism>
<feature type="transmembrane region" description="Helical" evidence="7">
    <location>
        <begin position="257"/>
        <end position="276"/>
    </location>
</feature>
<name>A0A7R9KRK4_9ACAR</name>
<dbReference type="EMBL" id="OC859842">
    <property type="protein sequence ID" value="CAD7628003.1"/>
    <property type="molecule type" value="Genomic_DNA"/>
</dbReference>
<feature type="transmembrane region" description="Helical" evidence="7">
    <location>
        <begin position="425"/>
        <end position="448"/>
    </location>
</feature>
<evidence type="ECO:0000256" key="5">
    <source>
        <dbReference type="ARBA" id="ARBA00023136"/>
    </source>
</evidence>
<evidence type="ECO:0000256" key="1">
    <source>
        <dbReference type="ARBA" id="ARBA00004141"/>
    </source>
</evidence>
<keyword evidence="9" id="KW-1185">Reference proteome</keyword>
<dbReference type="EMBL" id="CAJPIZ010005267">
    <property type="protein sequence ID" value="CAG2108433.1"/>
    <property type="molecule type" value="Genomic_DNA"/>
</dbReference>
<feature type="transmembrane region" description="Helical" evidence="7">
    <location>
        <begin position="113"/>
        <end position="133"/>
    </location>
</feature>
<dbReference type="OrthoDB" id="6485519at2759"/>
<evidence type="ECO:0000256" key="7">
    <source>
        <dbReference type="SAM" id="Phobius"/>
    </source>
</evidence>
<feature type="non-terminal residue" evidence="8">
    <location>
        <position position="515"/>
    </location>
</feature>